<dbReference type="SUPFAM" id="SSF56784">
    <property type="entry name" value="HAD-like"/>
    <property type="match status" value="1"/>
</dbReference>
<accession>A0A1I8MM03</accession>
<gene>
    <name evidence="1" type="primary">101900541</name>
</gene>
<dbReference type="VEuPathDB" id="VectorBase:MDOMA2_002386"/>
<dbReference type="Pfam" id="PF00702">
    <property type="entry name" value="Hydrolase"/>
    <property type="match status" value="1"/>
</dbReference>
<dbReference type="InterPro" id="IPR011949">
    <property type="entry name" value="HAD-SF_hydro_IA_REG-2-like"/>
</dbReference>
<dbReference type="InterPro" id="IPR051828">
    <property type="entry name" value="HAD-like_hydrolase_domain"/>
</dbReference>
<dbReference type="SFLD" id="SFLDG01135">
    <property type="entry name" value="C1.5.6:_HAD__Beta-PGM__Phospha"/>
    <property type="match status" value="1"/>
</dbReference>
<dbReference type="NCBIfam" id="TIGR01549">
    <property type="entry name" value="HAD-SF-IA-v1"/>
    <property type="match status" value="1"/>
</dbReference>
<dbReference type="SFLD" id="SFLDG01129">
    <property type="entry name" value="C1.5:_HAD__Beta-PGM__Phosphata"/>
    <property type="match status" value="1"/>
</dbReference>
<dbReference type="VEuPathDB" id="VectorBase:MDOA006348"/>
<protein>
    <recommendedName>
        <fullName evidence="2">Haloacid dehalogenase-like hydrolase</fullName>
    </recommendedName>
</protein>
<dbReference type="KEGG" id="mde:101900541"/>
<dbReference type="Gene3D" id="3.40.50.1000">
    <property type="entry name" value="HAD superfamily/HAD-like"/>
    <property type="match status" value="1"/>
</dbReference>
<dbReference type="GO" id="GO:0005634">
    <property type="term" value="C:nucleus"/>
    <property type="evidence" value="ECO:0007669"/>
    <property type="project" value="TreeGrafter"/>
</dbReference>
<sequence length="254" mass="29427">MSNTTRLIDNLKRFRLVTFDITDTLVRFSKPPAVQYAKTAAQLGVTDIDQSAMEACFKREFKAMKKLHPNWGYNTPNFTWQEWWTSLVKNIFLCVKPDIDPKKLQEVANTLVRIYRTKECYSHIDGGVELIDRVRNSGKKIGVISNFDPSLRQVLKEIHLDEKFDFIMTSYDVGFEKPHKEIYDACLNKCNIQSNEALHIGNMYTMDYEGARNAGWSSILITTNEEDLERTQPTQGYRNIKDLLNALDNDGIKW</sequence>
<dbReference type="InterPro" id="IPR023214">
    <property type="entry name" value="HAD_sf"/>
</dbReference>
<dbReference type="PANTHER" id="PTHR46191:SF2">
    <property type="entry name" value="HALOACID DEHALOGENASE-LIKE HYDROLASE DOMAIN-CONTAINING PROTEIN 3"/>
    <property type="match status" value="1"/>
</dbReference>
<dbReference type="EnsemblMetazoa" id="MDOA006348-RA">
    <property type="protein sequence ID" value="MDOA006348-PA"/>
    <property type="gene ID" value="MDOA006348"/>
</dbReference>
<dbReference type="NCBIfam" id="TIGR02252">
    <property type="entry name" value="DREG-2"/>
    <property type="match status" value="1"/>
</dbReference>
<evidence type="ECO:0008006" key="2">
    <source>
        <dbReference type="Google" id="ProtNLM"/>
    </source>
</evidence>
<dbReference type="SFLD" id="SFLDS00003">
    <property type="entry name" value="Haloacid_Dehalogenase"/>
    <property type="match status" value="1"/>
</dbReference>
<dbReference type="InterPro" id="IPR036412">
    <property type="entry name" value="HAD-like_sf"/>
</dbReference>
<dbReference type="InterPro" id="IPR044924">
    <property type="entry name" value="HAD-SF_hydro_IA_REG-2-like_cap"/>
</dbReference>
<evidence type="ECO:0000313" key="1">
    <source>
        <dbReference type="EnsemblMetazoa" id="MDOA006348-PA"/>
    </source>
</evidence>
<organism evidence="1">
    <name type="scientific">Musca domestica</name>
    <name type="common">House fly</name>
    <dbReference type="NCBI Taxonomy" id="7370"/>
    <lineage>
        <taxon>Eukaryota</taxon>
        <taxon>Metazoa</taxon>
        <taxon>Ecdysozoa</taxon>
        <taxon>Arthropoda</taxon>
        <taxon>Hexapoda</taxon>
        <taxon>Insecta</taxon>
        <taxon>Pterygota</taxon>
        <taxon>Neoptera</taxon>
        <taxon>Endopterygota</taxon>
        <taxon>Diptera</taxon>
        <taxon>Brachycera</taxon>
        <taxon>Muscomorpha</taxon>
        <taxon>Muscoidea</taxon>
        <taxon>Muscidae</taxon>
        <taxon>Musca</taxon>
    </lineage>
</organism>
<dbReference type="CDD" id="cd16415">
    <property type="entry name" value="HAD_dREG-2_like"/>
    <property type="match status" value="1"/>
</dbReference>
<dbReference type="RefSeq" id="XP_005181008.2">
    <property type="nucleotide sequence ID" value="XM_005180951.4"/>
</dbReference>
<dbReference type="OrthoDB" id="444127at2759"/>
<dbReference type="AlphaFoldDB" id="A0A1I8MM03"/>
<dbReference type="STRING" id="7370.A0A1I8MM03"/>
<dbReference type="InterPro" id="IPR006439">
    <property type="entry name" value="HAD-SF_hydro_IA"/>
</dbReference>
<name>A0A1I8MM03_MUSDO</name>
<proteinExistence type="predicted"/>
<dbReference type="Gene3D" id="1.10.150.720">
    <property type="entry name" value="Haloacid dehalogenase-like hydrolase"/>
    <property type="match status" value="1"/>
</dbReference>
<dbReference type="PANTHER" id="PTHR46191">
    <property type="match status" value="1"/>
</dbReference>
<reference evidence="1" key="1">
    <citation type="submission" date="2020-05" db="UniProtKB">
        <authorList>
            <consortium name="EnsemblMetazoa"/>
        </authorList>
    </citation>
    <scope>IDENTIFICATION</scope>
    <source>
        <strain evidence="1">Aabys</strain>
    </source>
</reference>
<dbReference type="eggNOG" id="KOG3085">
    <property type="taxonomic scope" value="Eukaryota"/>
</dbReference>
<dbReference type="PRINTS" id="PR00413">
    <property type="entry name" value="HADHALOGNASE"/>
</dbReference>